<feature type="transmembrane region" description="Helical" evidence="1">
    <location>
        <begin position="86"/>
        <end position="110"/>
    </location>
</feature>
<dbReference type="EnsemblMetazoa" id="GPAI041926-RA">
    <property type="protein sequence ID" value="GPAI041926-PA"/>
    <property type="gene ID" value="GPAI041926"/>
</dbReference>
<dbReference type="AlphaFoldDB" id="A0A1B0AD94"/>
<keyword evidence="1" id="KW-1133">Transmembrane helix</keyword>
<organism evidence="2 3">
    <name type="scientific">Glossina pallidipes</name>
    <name type="common">Tsetse fly</name>
    <dbReference type="NCBI Taxonomy" id="7398"/>
    <lineage>
        <taxon>Eukaryota</taxon>
        <taxon>Metazoa</taxon>
        <taxon>Ecdysozoa</taxon>
        <taxon>Arthropoda</taxon>
        <taxon>Hexapoda</taxon>
        <taxon>Insecta</taxon>
        <taxon>Pterygota</taxon>
        <taxon>Neoptera</taxon>
        <taxon>Endopterygota</taxon>
        <taxon>Diptera</taxon>
        <taxon>Brachycera</taxon>
        <taxon>Muscomorpha</taxon>
        <taxon>Hippoboscoidea</taxon>
        <taxon>Glossinidae</taxon>
        <taxon>Glossina</taxon>
    </lineage>
</organism>
<evidence type="ECO:0000256" key="1">
    <source>
        <dbReference type="SAM" id="Phobius"/>
    </source>
</evidence>
<dbReference type="VEuPathDB" id="VectorBase:GPAI041926"/>
<name>A0A1B0AD94_GLOPL</name>
<reference evidence="3" key="1">
    <citation type="submission" date="2014-03" db="EMBL/GenBank/DDBJ databases">
        <authorList>
            <person name="Aksoy S."/>
            <person name="Warren W."/>
            <person name="Wilson R.K."/>
        </authorList>
    </citation>
    <scope>NUCLEOTIDE SEQUENCE [LARGE SCALE GENOMIC DNA]</scope>
    <source>
        <strain evidence="3">IAEA</strain>
    </source>
</reference>
<keyword evidence="1" id="KW-0472">Membrane</keyword>
<keyword evidence="1" id="KW-0812">Transmembrane</keyword>
<sequence length="131" mass="14915">MKKSHKVGEIAKIDLSATSRLYFVFGEIDMNWGQFLENCAGIRKREFLINLLQHLSLRAERFFVEKTHKNGLGDALCSGSKASLRLLSIVSVSLLNYRGILILFAVSLPWNADDIEIMKFMVSTRITKNHK</sequence>
<proteinExistence type="predicted"/>
<dbReference type="Proteomes" id="UP000092445">
    <property type="component" value="Unassembled WGS sequence"/>
</dbReference>
<evidence type="ECO:0000313" key="3">
    <source>
        <dbReference type="Proteomes" id="UP000092445"/>
    </source>
</evidence>
<evidence type="ECO:0000313" key="2">
    <source>
        <dbReference type="EnsemblMetazoa" id="GPAI041926-PA"/>
    </source>
</evidence>
<reference evidence="2" key="2">
    <citation type="submission" date="2020-05" db="UniProtKB">
        <authorList>
            <consortium name="EnsemblMetazoa"/>
        </authorList>
    </citation>
    <scope>IDENTIFICATION</scope>
    <source>
        <strain evidence="2">IAEA</strain>
    </source>
</reference>
<protein>
    <submittedName>
        <fullName evidence="2">Uncharacterized protein</fullName>
    </submittedName>
</protein>
<keyword evidence="3" id="KW-1185">Reference proteome</keyword>
<accession>A0A1B0AD94</accession>